<dbReference type="STRING" id="246786.GS18_0204125"/>
<comment type="caution">
    <text evidence="1">The sequence shown here is derived from an EMBL/GenBank/DDBJ whole genome shotgun (WGS) entry which is preliminary data.</text>
</comment>
<dbReference type="EMBL" id="JNVC02000001">
    <property type="protein sequence ID" value="KEZ54120.1"/>
    <property type="molecule type" value="Genomic_DNA"/>
</dbReference>
<gene>
    <name evidence="1" type="ORF">GS18_0204125</name>
</gene>
<keyword evidence="2" id="KW-1185">Reference proteome</keyword>
<evidence type="ECO:0000313" key="2">
    <source>
        <dbReference type="Proteomes" id="UP000028549"/>
    </source>
</evidence>
<sequence>MRKEIQDMIAADNELKKFMREQPQWYRKLSRNPGDTESMKLAMMNYYQKTIPHKVAQFSNSVNMASMMLGMLQSMRQQD</sequence>
<dbReference type="RefSeq" id="WP_029285068.1">
    <property type="nucleotide sequence ID" value="NZ_JNVC02000001.1"/>
</dbReference>
<evidence type="ECO:0008006" key="3">
    <source>
        <dbReference type="Google" id="ProtNLM"/>
    </source>
</evidence>
<reference evidence="1 2" key="1">
    <citation type="journal article" date="2005" name="Int. J. Syst. Evol. Microbiol.">
        <title>Bacillus cibi sp. nov., isolated from jeotgal, a traditional Korean fermented seafood.</title>
        <authorList>
            <person name="Yoon J.H."/>
            <person name="Lee C.H."/>
            <person name="Oh T.K."/>
        </authorList>
    </citation>
    <scope>NUCLEOTIDE SEQUENCE [LARGE SCALE GENOMIC DNA]</scope>
    <source>
        <strain evidence="1 2">DSM 16189</strain>
    </source>
</reference>
<dbReference type="InterPro" id="IPR025613">
    <property type="entry name" value="YlbE"/>
</dbReference>
<name>A0A084H3F8_METID</name>
<protein>
    <recommendedName>
        <fullName evidence="3">YlbE-like protein</fullName>
    </recommendedName>
</protein>
<dbReference type="Proteomes" id="UP000028549">
    <property type="component" value="Unassembled WGS sequence"/>
</dbReference>
<dbReference type="OrthoDB" id="1646085at2"/>
<dbReference type="AlphaFoldDB" id="A0A084H3F8"/>
<evidence type="ECO:0000313" key="1">
    <source>
        <dbReference type="EMBL" id="KEZ54120.1"/>
    </source>
</evidence>
<organism evidence="1 2">
    <name type="scientific">Metabacillus indicus</name>
    <name type="common">Bacillus indicus</name>
    <dbReference type="NCBI Taxonomy" id="246786"/>
    <lineage>
        <taxon>Bacteria</taxon>
        <taxon>Bacillati</taxon>
        <taxon>Bacillota</taxon>
        <taxon>Bacilli</taxon>
        <taxon>Bacillales</taxon>
        <taxon>Bacillaceae</taxon>
        <taxon>Metabacillus</taxon>
    </lineage>
</organism>
<dbReference type="Pfam" id="PF14003">
    <property type="entry name" value="YlbE"/>
    <property type="match status" value="1"/>
</dbReference>
<proteinExistence type="predicted"/>
<accession>A0A084H3F8</accession>